<dbReference type="EMBL" id="VDEP01000343">
    <property type="protein sequence ID" value="KAA1099140.1"/>
    <property type="molecule type" value="Genomic_DNA"/>
</dbReference>
<accession>A0A5B0PER9</accession>
<name>A0A5B0PER9_PUCGR</name>
<feature type="non-terminal residue" evidence="1">
    <location>
        <position position="1"/>
    </location>
</feature>
<comment type="caution">
    <text evidence="1">The sequence shown here is derived from an EMBL/GenBank/DDBJ whole genome shotgun (WGS) entry which is preliminary data.</text>
</comment>
<dbReference type="Proteomes" id="UP000325313">
    <property type="component" value="Unassembled WGS sequence"/>
</dbReference>
<gene>
    <name evidence="1" type="ORF">PGTUg99_025126</name>
</gene>
<dbReference type="AlphaFoldDB" id="A0A5B0PER9"/>
<organism evidence="1 2">
    <name type="scientific">Puccinia graminis f. sp. tritici</name>
    <dbReference type="NCBI Taxonomy" id="56615"/>
    <lineage>
        <taxon>Eukaryota</taxon>
        <taxon>Fungi</taxon>
        <taxon>Dikarya</taxon>
        <taxon>Basidiomycota</taxon>
        <taxon>Pucciniomycotina</taxon>
        <taxon>Pucciniomycetes</taxon>
        <taxon>Pucciniales</taxon>
        <taxon>Pucciniaceae</taxon>
        <taxon>Puccinia</taxon>
    </lineage>
</organism>
<sequence>FEVGDVYRHPMYVNSICRSFYRMPVSSSLITSQLQFCKEHQEVRSTTLASEGYAEESPTWKIGDDIWKGIEPFKFDSVTTCLSKPWDTESGFHHDLLQFNDPFHVVQEQHDQTVVIWEGECADVQTTNHQFSANGRAVHFNQPEKIEMKSLPLLASSSDKVVNHSPEHTQYNGQTPGSNRFIEQFTSAPAATNEYQNCELTSSDGQDNDF</sequence>
<protein>
    <submittedName>
        <fullName evidence="1">Uncharacterized protein</fullName>
    </submittedName>
</protein>
<reference evidence="1 2" key="1">
    <citation type="submission" date="2019-05" db="EMBL/GenBank/DDBJ databases">
        <title>Emergence of the Ug99 lineage of the wheat stem rust pathogen through somatic hybridization.</title>
        <authorList>
            <person name="Li F."/>
            <person name="Upadhyaya N.M."/>
            <person name="Sperschneider J."/>
            <person name="Matny O."/>
            <person name="Nguyen-Phuc H."/>
            <person name="Mago R."/>
            <person name="Raley C."/>
            <person name="Miller M.E."/>
            <person name="Silverstein K.A.T."/>
            <person name="Henningsen E."/>
            <person name="Hirsch C.D."/>
            <person name="Visser B."/>
            <person name="Pretorius Z.A."/>
            <person name="Steffenson B.J."/>
            <person name="Schwessinger B."/>
            <person name="Dodds P.N."/>
            <person name="Figueroa M."/>
        </authorList>
    </citation>
    <scope>NUCLEOTIDE SEQUENCE [LARGE SCALE GENOMIC DNA]</scope>
    <source>
        <strain evidence="1 2">Ug99</strain>
    </source>
</reference>
<evidence type="ECO:0000313" key="2">
    <source>
        <dbReference type="Proteomes" id="UP000325313"/>
    </source>
</evidence>
<proteinExistence type="predicted"/>
<evidence type="ECO:0000313" key="1">
    <source>
        <dbReference type="EMBL" id="KAA1099140.1"/>
    </source>
</evidence>